<dbReference type="Pfam" id="PF04059">
    <property type="entry name" value="RRM_2"/>
    <property type="match status" value="1"/>
</dbReference>
<reference evidence="5" key="2">
    <citation type="submission" date="2015-01" db="EMBL/GenBank/DDBJ databases">
        <title>Evolutionary Origins and Diversification of the Mycorrhizal Mutualists.</title>
        <authorList>
            <consortium name="DOE Joint Genome Institute"/>
            <consortium name="Mycorrhizal Genomics Consortium"/>
            <person name="Kohler A."/>
            <person name="Kuo A."/>
            <person name="Nagy L.G."/>
            <person name="Floudas D."/>
            <person name="Copeland A."/>
            <person name="Barry K.W."/>
            <person name="Cichocki N."/>
            <person name="Veneault-Fourrey C."/>
            <person name="LaButti K."/>
            <person name="Lindquist E.A."/>
            <person name="Lipzen A."/>
            <person name="Lundell T."/>
            <person name="Morin E."/>
            <person name="Murat C."/>
            <person name="Riley R."/>
            <person name="Ohm R."/>
            <person name="Sun H."/>
            <person name="Tunlid A."/>
            <person name="Henrissat B."/>
            <person name="Grigoriev I.V."/>
            <person name="Hibbett D.S."/>
            <person name="Martin F."/>
        </authorList>
    </citation>
    <scope>NUCLEOTIDE SEQUENCE [LARGE SCALE GENOMIC DNA]</scope>
    <source>
        <strain evidence="5">Foug A</strain>
    </source>
</reference>
<dbReference type="AlphaFoldDB" id="A0A0C3ELZ1"/>
<evidence type="ECO:0000313" key="5">
    <source>
        <dbReference type="Proteomes" id="UP000053989"/>
    </source>
</evidence>
<keyword evidence="5" id="KW-1185">Reference proteome</keyword>
<dbReference type="HOGENOM" id="CLU_122513_0_0_1"/>
<protein>
    <recommendedName>
        <fullName evidence="3">Mei2-like C-terminal RNA recognition motif domain-containing protein</fullName>
    </recommendedName>
</protein>
<gene>
    <name evidence="4" type="ORF">SCLCIDRAFT_103734</name>
</gene>
<feature type="compositionally biased region" description="Basic and acidic residues" evidence="2">
    <location>
        <begin position="164"/>
        <end position="185"/>
    </location>
</feature>
<dbReference type="GO" id="GO:0003723">
    <property type="term" value="F:RNA binding"/>
    <property type="evidence" value="ECO:0007669"/>
    <property type="project" value="UniProtKB-KW"/>
</dbReference>
<evidence type="ECO:0000259" key="3">
    <source>
        <dbReference type="Pfam" id="PF04059"/>
    </source>
</evidence>
<name>A0A0C3ELZ1_9AGAM</name>
<evidence type="ECO:0000313" key="4">
    <source>
        <dbReference type="EMBL" id="KIM69204.1"/>
    </source>
</evidence>
<dbReference type="InterPro" id="IPR035979">
    <property type="entry name" value="RBD_domain_sf"/>
</dbReference>
<dbReference type="Gene3D" id="3.30.70.330">
    <property type="match status" value="1"/>
</dbReference>
<dbReference type="STRING" id="1036808.A0A0C3ELZ1"/>
<dbReference type="InterPro" id="IPR012677">
    <property type="entry name" value="Nucleotide-bd_a/b_plait_sf"/>
</dbReference>
<evidence type="ECO:0000256" key="2">
    <source>
        <dbReference type="SAM" id="MobiDB-lite"/>
    </source>
</evidence>
<dbReference type="InParanoid" id="A0A0C3ELZ1"/>
<dbReference type="OrthoDB" id="417481at2759"/>
<organism evidence="4 5">
    <name type="scientific">Scleroderma citrinum Foug A</name>
    <dbReference type="NCBI Taxonomy" id="1036808"/>
    <lineage>
        <taxon>Eukaryota</taxon>
        <taxon>Fungi</taxon>
        <taxon>Dikarya</taxon>
        <taxon>Basidiomycota</taxon>
        <taxon>Agaricomycotina</taxon>
        <taxon>Agaricomycetes</taxon>
        <taxon>Agaricomycetidae</taxon>
        <taxon>Boletales</taxon>
        <taxon>Sclerodermatineae</taxon>
        <taxon>Sclerodermataceae</taxon>
        <taxon>Scleroderma</taxon>
    </lineage>
</organism>
<proteinExistence type="predicted"/>
<feature type="domain" description="Mei2-like C-terminal RNA recognition motif" evidence="3">
    <location>
        <begin position="1"/>
        <end position="93"/>
    </location>
</feature>
<dbReference type="EMBL" id="KN822007">
    <property type="protein sequence ID" value="KIM69204.1"/>
    <property type="molecule type" value="Genomic_DNA"/>
</dbReference>
<dbReference type="SUPFAM" id="SSF54928">
    <property type="entry name" value="RNA-binding domain, RBD"/>
    <property type="match status" value="1"/>
</dbReference>
<feature type="region of interest" description="Disordered" evidence="2">
    <location>
        <begin position="159"/>
        <end position="185"/>
    </location>
</feature>
<dbReference type="PANTHER" id="PTHR23189">
    <property type="entry name" value="RNA RECOGNITION MOTIF-CONTAINING"/>
    <property type="match status" value="1"/>
</dbReference>
<accession>A0A0C3ELZ1</accession>
<dbReference type="Proteomes" id="UP000053989">
    <property type="component" value="Unassembled WGS sequence"/>
</dbReference>
<dbReference type="InterPro" id="IPR007201">
    <property type="entry name" value="Mei2-like_Rrm_C"/>
</dbReference>
<evidence type="ECO:0000256" key="1">
    <source>
        <dbReference type="ARBA" id="ARBA00022884"/>
    </source>
</evidence>
<reference evidence="4 5" key="1">
    <citation type="submission" date="2014-04" db="EMBL/GenBank/DDBJ databases">
        <authorList>
            <consortium name="DOE Joint Genome Institute"/>
            <person name="Kuo A."/>
            <person name="Kohler A."/>
            <person name="Nagy L.G."/>
            <person name="Floudas D."/>
            <person name="Copeland A."/>
            <person name="Barry K.W."/>
            <person name="Cichocki N."/>
            <person name="Veneault-Fourrey C."/>
            <person name="LaButti K."/>
            <person name="Lindquist E.A."/>
            <person name="Lipzen A."/>
            <person name="Lundell T."/>
            <person name="Morin E."/>
            <person name="Murat C."/>
            <person name="Sun H."/>
            <person name="Tunlid A."/>
            <person name="Henrissat B."/>
            <person name="Grigoriev I.V."/>
            <person name="Hibbett D.S."/>
            <person name="Martin F."/>
            <person name="Nordberg H.P."/>
            <person name="Cantor M.N."/>
            <person name="Hua S.X."/>
        </authorList>
    </citation>
    <scope>NUCLEOTIDE SEQUENCE [LARGE SCALE GENOMIC DNA]</scope>
    <source>
        <strain evidence="4 5">Foug A</strain>
    </source>
</reference>
<sequence>MIKNIPNKMTDKELTGFINDVCPRRIDFLYLRMDFQNGCNVGYAFVNFINVQDLLLFAKMKLNERWNLYSSEKVLQMSYANYQGKEALVEKFKNSCIMDEREEWRPKIFYSEPGPMQGLPEEFPKPTHIRRKERSSFNRGALFVPGIPAHQRMSFNANTTRNSSHVDGRRLRFTHDSSRADATRP</sequence>
<keyword evidence="1" id="KW-0694">RNA-binding</keyword>